<proteinExistence type="predicted"/>
<dbReference type="EMBL" id="CP000477">
    <property type="protein sequence ID" value="ABK15072.1"/>
    <property type="molecule type" value="Genomic_DNA"/>
</dbReference>
<evidence type="ECO:0000313" key="2">
    <source>
        <dbReference type="Proteomes" id="UP000000674"/>
    </source>
</evidence>
<dbReference type="HOGENOM" id="CLU_1375546_0_0_2"/>
<keyword evidence="2" id="KW-1185">Reference proteome</keyword>
<sequence>MKFKWISVLLMVCLCLTVPAWSSQDQVTLTVHVHEGSLDGPALSDVHITGVDGDGKSFEAVTDSGGIAEISGVPGTWQFAFEKDGYETLYLKYDALQSEETAAYLEKAAMSSQDQVTLTVHVHEGSLDGPALSDVHITGVDGDGKSFEAVTDSGGIAEISGVPGTWQFAFEKDGYETLYLKYDALQSEETAAYLESAA</sequence>
<evidence type="ECO:0000313" key="1">
    <source>
        <dbReference type="EMBL" id="ABK15072.1"/>
    </source>
</evidence>
<reference evidence="1 2" key="1">
    <citation type="submission" date="2006-10" db="EMBL/GenBank/DDBJ databases">
        <title>Complete sequence of Methanosaeta thermophila PT.</title>
        <authorList>
            <consortium name="US DOE Joint Genome Institute"/>
            <person name="Copeland A."/>
            <person name="Lucas S."/>
            <person name="Lapidus A."/>
            <person name="Barry K."/>
            <person name="Detter J.C."/>
            <person name="Glavina del Rio T."/>
            <person name="Hammon N."/>
            <person name="Israni S."/>
            <person name="Pitluck S."/>
            <person name="Chain P."/>
            <person name="Malfatti S."/>
            <person name="Shin M."/>
            <person name="Vergez L."/>
            <person name="Schmutz J."/>
            <person name="Larimer F."/>
            <person name="Land M."/>
            <person name="Hauser L."/>
            <person name="Kyrpides N."/>
            <person name="Kim E."/>
            <person name="Smith K.S."/>
            <person name="Ingram-Smith C."/>
            <person name="Richardson P."/>
        </authorList>
    </citation>
    <scope>NUCLEOTIDE SEQUENCE [LARGE SCALE GENOMIC DNA]</scope>
    <source>
        <strain evidence="2">DSM 6194 / JCM 14653 / NBRC 101360 / PT</strain>
    </source>
</reference>
<name>A0B8P8_METTP</name>
<accession>A0B8P8</accession>
<dbReference type="OrthoDB" id="377930at2157"/>
<dbReference type="STRING" id="349307.Mthe_1294"/>
<evidence type="ECO:0008006" key="3">
    <source>
        <dbReference type="Google" id="ProtNLM"/>
    </source>
</evidence>
<dbReference type="AlphaFoldDB" id="A0B8P8"/>
<dbReference type="KEGG" id="mtp:Mthe_1294"/>
<dbReference type="Proteomes" id="UP000000674">
    <property type="component" value="Chromosome"/>
</dbReference>
<organism evidence="1 2">
    <name type="scientific">Methanothrix thermoacetophila (strain DSM 6194 / JCM 14653 / NBRC 101360 / PT)</name>
    <name type="common">Methanosaeta thermophila</name>
    <dbReference type="NCBI Taxonomy" id="349307"/>
    <lineage>
        <taxon>Archaea</taxon>
        <taxon>Methanobacteriati</taxon>
        <taxon>Methanobacteriota</taxon>
        <taxon>Stenosarchaea group</taxon>
        <taxon>Methanomicrobia</taxon>
        <taxon>Methanotrichales</taxon>
        <taxon>Methanotrichaceae</taxon>
        <taxon>Methanothrix</taxon>
    </lineage>
</organism>
<gene>
    <name evidence="1" type="ordered locus">Mthe_1294</name>
</gene>
<protein>
    <recommendedName>
        <fullName evidence="3">Cna B domain protein</fullName>
    </recommendedName>
</protein>